<sequence>METLGLSCIEDSMLKFLNQLVSDTDWCATGFGLDYTTGEYKIVIISHSPLRASVFVDLGTRRWQKINMSNLGSTIPSGSGISLGGSVYWLGTPYHRGWMVRFLVAKEEFGYLSCLGKRLGLAEFSPAGHINVWASDEYRQAWEKKWEIDLSVSPLLLKRCSRSVMGGSSFDIIGTLNRKIVLRVRKHLFSYDPRSRKIERIHCSGLDPNAMPYCVRGSLVSLSRFNFRN</sequence>
<name>A0A2I0JPB7_PUNGR</name>
<dbReference type="Proteomes" id="UP000233551">
    <property type="component" value="Unassembled WGS sequence"/>
</dbReference>
<keyword evidence="2" id="KW-1185">Reference proteome</keyword>
<gene>
    <name evidence="1" type="ORF">CRG98_021810</name>
</gene>
<evidence type="ECO:0008006" key="3">
    <source>
        <dbReference type="Google" id="ProtNLM"/>
    </source>
</evidence>
<dbReference type="AlphaFoldDB" id="A0A2I0JPB7"/>
<accession>A0A2I0JPB7</accession>
<evidence type="ECO:0000313" key="2">
    <source>
        <dbReference type="Proteomes" id="UP000233551"/>
    </source>
</evidence>
<proteinExistence type="predicted"/>
<organism evidence="1 2">
    <name type="scientific">Punica granatum</name>
    <name type="common">Pomegranate</name>
    <dbReference type="NCBI Taxonomy" id="22663"/>
    <lineage>
        <taxon>Eukaryota</taxon>
        <taxon>Viridiplantae</taxon>
        <taxon>Streptophyta</taxon>
        <taxon>Embryophyta</taxon>
        <taxon>Tracheophyta</taxon>
        <taxon>Spermatophyta</taxon>
        <taxon>Magnoliopsida</taxon>
        <taxon>eudicotyledons</taxon>
        <taxon>Gunneridae</taxon>
        <taxon>Pentapetalae</taxon>
        <taxon>rosids</taxon>
        <taxon>malvids</taxon>
        <taxon>Myrtales</taxon>
        <taxon>Lythraceae</taxon>
        <taxon>Punica</taxon>
    </lineage>
</organism>
<dbReference type="EMBL" id="PGOL01001490">
    <property type="protein sequence ID" value="PKI57743.1"/>
    <property type="molecule type" value="Genomic_DNA"/>
</dbReference>
<comment type="caution">
    <text evidence="1">The sequence shown here is derived from an EMBL/GenBank/DDBJ whole genome shotgun (WGS) entry which is preliminary data.</text>
</comment>
<evidence type="ECO:0000313" key="1">
    <source>
        <dbReference type="EMBL" id="PKI57743.1"/>
    </source>
</evidence>
<reference evidence="1 2" key="1">
    <citation type="submission" date="2017-11" db="EMBL/GenBank/DDBJ databases">
        <title>De-novo sequencing of pomegranate (Punica granatum L.) genome.</title>
        <authorList>
            <person name="Akparov Z."/>
            <person name="Amiraslanov A."/>
            <person name="Hajiyeva S."/>
            <person name="Abbasov M."/>
            <person name="Kaur K."/>
            <person name="Hamwieh A."/>
            <person name="Solovyev V."/>
            <person name="Salamov A."/>
            <person name="Braich B."/>
            <person name="Kosarev P."/>
            <person name="Mahmoud A."/>
            <person name="Hajiyev E."/>
            <person name="Babayeva S."/>
            <person name="Izzatullayeva V."/>
            <person name="Mammadov A."/>
            <person name="Mammadov A."/>
            <person name="Sharifova S."/>
            <person name="Ojaghi J."/>
            <person name="Eynullazada K."/>
            <person name="Bayramov B."/>
            <person name="Abdulazimova A."/>
            <person name="Shahmuradov I."/>
        </authorList>
    </citation>
    <scope>NUCLEOTIDE SEQUENCE [LARGE SCALE GENOMIC DNA]</scope>
    <source>
        <strain evidence="2">cv. AG2017</strain>
        <tissue evidence="1">Leaf</tissue>
    </source>
</reference>
<protein>
    <recommendedName>
        <fullName evidence="3">F-box associated domain-containing protein</fullName>
    </recommendedName>
</protein>